<dbReference type="PANTHER" id="PTHR38370:SF1">
    <property type="entry name" value="BETA-1,4-XYLOSIDASE"/>
    <property type="match status" value="1"/>
</dbReference>
<evidence type="ECO:0000313" key="2">
    <source>
        <dbReference type="Proteomes" id="UP001415857"/>
    </source>
</evidence>
<name>A0AAP0WZY0_LIQFO</name>
<dbReference type="PANTHER" id="PTHR38370">
    <property type="entry name" value="BETA-1,4-XYLOSIDASE"/>
    <property type="match status" value="1"/>
</dbReference>
<organism evidence="1 2">
    <name type="scientific">Liquidambar formosana</name>
    <name type="common">Formosan gum</name>
    <dbReference type="NCBI Taxonomy" id="63359"/>
    <lineage>
        <taxon>Eukaryota</taxon>
        <taxon>Viridiplantae</taxon>
        <taxon>Streptophyta</taxon>
        <taxon>Embryophyta</taxon>
        <taxon>Tracheophyta</taxon>
        <taxon>Spermatophyta</taxon>
        <taxon>Magnoliopsida</taxon>
        <taxon>eudicotyledons</taxon>
        <taxon>Gunneridae</taxon>
        <taxon>Pentapetalae</taxon>
        <taxon>Saxifragales</taxon>
        <taxon>Altingiaceae</taxon>
        <taxon>Liquidambar</taxon>
    </lineage>
</organism>
<evidence type="ECO:0000313" key="1">
    <source>
        <dbReference type="EMBL" id="KAK9287244.1"/>
    </source>
</evidence>
<protein>
    <submittedName>
        <fullName evidence="1">Uncharacterized protein</fullName>
    </submittedName>
</protein>
<accession>A0AAP0WZY0</accession>
<comment type="caution">
    <text evidence="1">The sequence shown here is derived from an EMBL/GenBank/DDBJ whole genome shotgun (WGS) entry which is preliminary data.</text>
</comment>
<sequence>MEGLIPYLLHAVKKQRPRHSYRCLSEGSNRSYHVLIGSDSYEGSSHRRTRSEFHPPTVDFLEQRSGFDLPHSRSIKNSTESGFRQTGFYPFQVSKETANTSSRTQMVKKLK</sequence>
<dbReference type="EMBL" id="JBBPBK010000004">
    <property type="protein sequence ID" value="KAK9287244.1"/>
    <property type="molecule type" value="Genomic_DNA"/>
</dbReference>
<dbReference type="Proteomes" id="UP001415857">
    <property type="component" value="Unassembled WGS sequence"/>
</dbReference>
<gene>
    <name evidence="1" type="ORF">L1049_015657</name>
</gene>
<reference evidence="1 2" key="1">
    <citation type="journal article" date="2024" name="Plant J.">
        <title>Genome sequences and population genomics reveal climatic adaptation and genomic divergence between two closely related sweetgum species.</title>
        <authorList>
            <person name="Xu W.Q."/>
            <person name="Ren C.Q."/>
            <person name="Zhang X.Y."/>
            <person name="Comes H.P."/>
            <person name="Liu X.H."/>
            <person name="Li Y.G."/>
            <person name="Kettle C.J."/>
            <person name="Jalonen R."/>
            <person name="Gaisberger H."/>
            <person name="Ma Y.Z."/>
            <person name="Qiu Y.X."/>
        </authorList>
    </citation>
    <scope>NUCLEOTIDE SEQUENCE [LARGE SCALE GENOMIC DNA]</scope>
    <source>
        <strain evidence="1">Hangzhou</strain>
    </source>
</reference>
<proteinExistence type="predicted"/>
<dbReference type="AlphaFoldDB" id="A0AAP0WZY0"/>
<keyword evidence="2" id="KW-1185">Reference proteome</keyword>